<gene>
    <name evidence="1" type="ORF">NEILACOT_05767</name>
</gene>
<accession>D0WDX9</accession>
<evidence type="ECO:0000313" key="1">
    <source>
        <dbReference type="EMBL" id="EEZ74218.1"/>
    </source>
</evidence>
<organism evidence="1 2">
    <name type="scientific">Neisseria lactamica ATCC 23970</name>
    <dbReference type="NCBI Taxonomy" id="546265"/>
    <lineage>
        <taxon>Bacteria</taxon>
        <taxon>Pseudomonadati</taxon>
        <taxon>Pseudomonadota</taxon>
        <taxon>Betaproteobacteria</taxon>
        <taxon>Neisseriales</taxon>
        <taxon>Neisseriaceae</taxon>
        <taxon>Neisseria</taxon>
    </lineage>
</organism>
<comment type="caution">
    <text evidence="1">The sequence shown here is derived from an EMBL/GenBank/DDBJ whole genome shotgun (WGS) entry which is preliminary data.</text>
</comment>
<sequence length="78" mass="8455">MVFGPALSWQYFFAPVGLVCKFDVHTAGGAADGILNGGNKTLHILPKRRIDGCTQHARKQQGFRDAFGAGIARQKLAR</sequence>
<proteinExistence type="predicted"/>
<name>D0WDX9_NEILA</name>
<dbReference type="Proteomes" id="UP000003843">
    <property type="component" value="Unassembled WGS sequence"/>
</dbReference>
<dbReference type="EMBL" id="ACEQ02000101">
    <property type="protein sequence ID" value="EEZ74218.1"/>
    <property type="molecule type" value="Genomic_DNA"/>
</dbReference>
<protein>
    <submittedName>
        <fullName evidence="1">Uncharacterized protein</fullName>
    </submittedName>
</protein>
<dbReference type="AlphaFoldDB" id="D0WDX9"/>
<reference evidence="1 2" key="1">
    <citation type="submission" date="2009-10" db="EMBL/GenBank/DDBJ databases">
        <authorList>
            <person name="Weinstock G."/>
            <person name="Sodergren E."/>
            <person name="Clifton S."/>
            <person name="Fulton L."/>
            <person name="Fulton B."/>
            <person name="Courtney L."/>
            <person name="Fronick C."/>
            <person name="Harrison M."/>
            <person name="Strong C."/>
            <person name="Farmer C."/>
            <person name="Delahaunty K."/>
            <person name="Markovic C."/>
            <person name="Hall O."/>
            <person name="Minx P."/>
            <person name="Tomlinson C."/>
            <person name="Mitreva M."/>
            <person name="Nelson J."/>
            <person name="Hou S."/>
            <person name="Wollam A."/>
            <person name="Pepin K.H."/>
            <person name="Johnson M."/>
            <person name="Bhonagiri V."/>
            <person name="Nash W.E."/>
            <person name="Warren W."/>
            <person name="Chinwalla A."/>
            <person name="Mardis E.R."/>
            <person name="Wilson R.K."/>
        </authorList>
    </citation>
    <scope>NUCLEOTIDE SEQUENCE [LARGE SCALE GENOMIC DNA]</scope>
    <source>
        <strain evidence="1 2">ATCC 23970</strain>
    </source>
</reference>
<evidence type="ECO:0000313" key="2">
    <source>
        <dbReference type="Proteomes" id="UP000003843"/>
    </source>
</evidence>